<organism evidence="1 2">
    <name type="scientific">Nocardia vermiculata</name>
    <dbReference type="NCBI Taxonomy" id="257274"/>
    <lineage>
        <taxon>Bacteria</taxon>
        <taxon>Bacillati</taxon>
        <taxon>Actinomycetota</taxon>
        <taxon>Actinomycetes</taxon>
        <taxon>Mycobacteriales</taxon>
        <taxon>Nocardiaceae</taxon>
        <taxon>Nocardia</taxon>
    </lineage>
</organism>
<proteinExistence type="predicted"/>
<accession>A0A846YBH9</accession>
<sequence length="200" mass="20395">MFNKGLFIFLKGVYSMYKKVLASLSVTGLLFTSSVGIADYHINSANAQEEKSTNAQVKVVKINDGQFKVVPNKYAEGKVKDGKATIVDKKTGKSEKLPLKVKNKNDKQVNVSYKIVDNNIVGDVKLSENNGTAVRETNWKKCTLGTGGAALGGAGGGVASGAGYGAIGATPVSVGVGSAIGGVIGGVSAGMGGAAASCFD</sequence>
<gene>
    <name evidence="1" type="ORF">HGA08_30685</name>
</gene>
<evidence type="ECO:0000313" key="1">
    <source>
        <dbReference type="EMBL" id="NKY54548.1"/>
    </source>
</evidence>
<protein>
    <recommendedName>
        <fullName evidence="3">Pathogenicity island protein</fullName>
    </recommendedName>
</protein>
<name>A0A846YBH9_9NOCA</name>
<comment type="caution">
    <text evidence="1">The sequence shown here is derived from an EMBL/GenBank/DDBJ whole genome shotgun (WGS) entry which is preliminary data.</text>
</comment>
<evidence type="ECO:0000313" key="2">
    <source>
        <dbReference type="Proteomes" id="UP000565711"/>
    </source>
</evidence>
<dbReference type="EMBL" id="JAAXOP010000037">
    <property type="protein sequence ID" value="NKY54548.1"/>
    <property type="molecule type" value="Genomic_DNA"/>
</dbReference>
<reference evidence="1 2" key="1">
    <citation type="submission" date="2020-04" db="EMBL/GenBank/DDBJ databases">
        <title>MicrobeNet Type strains.</title>
        <authorList>
            <person name="Nicholson A.C."/>
        </authorList>
    </citation>
    <scope>NUCLEOTIDE SEQUENCE [LARGE SCALE GENOMIC DNA]</scope>
    <source>
        <strain evidence="1 2">JCM 12354</strain>
    </source>
</reference>
<dbReference type="Proteomes" id="UP000565711">
    <property type="component" value="Unassembled WGS sequence"/>
</dbReference>
<keyword evidence="2" id="KW-1185">Reference proteome</keyword>
<dbReference type="AlphaFoldDB" id="A0A846YBH9"/>
<evidence type="ECO:0008006" key="3">
    <source>
        <dbReference type="Google" id="ProtNLM"/>
    </source>
</evidence>